<proteinExistence type="predicted"/>
<evidence type="ECO:0000313" key="2">
    <source>
        <dbReference type="EMBL" id="MFD1607888.1"/>
    </source>
</evidence>
<dbReference type="InterPro" id="IPR013784">
    <property type="entry name" value="Carb-bd-like_fold"/>
</dbReference>
<dbReference type="InterPro" id="IPR013783">
    <property type="entry name" value="Ig-like_fold"/>
</dbReference>
<dbReference type="EMBL" id="JBHUDE010000043">
    <property type="protein sequence ID" value="MFD1607888.1"/>
    <property type="molecule type" value="Genomic_DNA"/>
</dbReference>
<evidence type="ECO:0000313" key="3">
    <source>
        <dbReference type="Proteomes" id="UP001597221"/>
    </source>
</evidence>
<keyword evidence="3" id="KW-1185">Reference proteome</keyword>
<dbReference type="SUPFAM" id="SSF81901">
    <property type="entry name" value="HCP-like"/>
    <property type="match status" value="1"/>
</dbReference>
<dbReference type="Proteomes" id="UP001597221">
    <property type="component" value="Unassembled WGS sequence"/>
</dbReference>
<keyword evidence="1" id="KW-0472">Membrane</keyword>
<accession>A0ABW4HQL9</accession>
<dbReference type="SUPFAM" id="SSF49452">
    <property type="entry name" value="Starch-binding domain-like"/>
    <property type="match status" value="1"/>
</dbReference>
<comment type="caution">
    <text evidence="2">The sequence shown here is derived from an EMBL/GenBank/DDBJ whole genome shotgun (WGS) entry which is preliminary data.</text>
</comment>
<dbReference type="InterPro" id="IPR011990">
    <property type="entry name" value="TPR-like_helical_dom_sf"/>
</dbReference>
<keyword evidence="1" id="KW-1133">Transmembrane helix</keyword>
<name>A0ABW4HQL9_9BACI</name>
<gene>
    <name evidence="2" type="ORF">ACFSBH_09505</name>
</gene>
<sequence length="744" mass="85155">MKSSVKLKVKHLVMIAFTVFLIFPLAMIFLIPQIELGLVKYKHSTGITVAREQVIELLESNIFPSQKYSLIQNHLLGGEWLGDYDIYVGPTMSTSIIEEESQLFSWEEKKPYLNDYLENGPVDYPLINAAVQLAAEAVRNGDEARAEGIYKLAKERLNHPDYSYLISELELSFVKLYIQSGNPDKAENFLETIDIHRGDFYYQAEKVKYEALILLHKGENHAALTKVKEGMTDFEKAWDAEGNEDSIEYSKVYEDLERLNYTIDSSTGELTTVSGNISRKDGTPIAQAGVFLRESSMVNRSVGPDEFYQVTTDDSGNFEFQNVVAGSYQIFVGFHYDQIDGYTWPVDLNDWIYADGGEIAYDITLAPLMEVYEPVNGTVLKDDEIEFSWEPVSGAAYYTLQFSIIDDGLTYSLGLDMEARESTITIPVESIYNLASSSIMGVDDTEWEYFNPAYYLGFENSHGVYSWSVQAFDEKGNLITRSDGYRLAGDSIGNLPILYLQQRELTKADEWLIEGKLEEALRQYKEDIEVNPKDTHSLRMITRIIGIQADGDYSKLLELQLPYYKQLIELTGDPNYIFWVLDHYYTERDWRNYQIWFEKYKAASEGDIDPFVKSYHANALMFQGEYKKAAELHKEAIEAGGDHRYIGNLLALEIYLGADFEKVIELANVYPYHEHIAGSEGFVHWASLLQSVKKDVEADEEALKMLKQGLKLYFTDEQAELENWKQKTSKNNFVKLINLLEVMN</sequence>
<protein>
    <submittedName>
        <fullName evidence="2">Carboxypeptidase-like regulatory domain-containing protein</fullName>
    </submittedName>
</protein>
<evidence type="ECO:0000256" key="1">
    <source>
        <dbReference type="SAM" id="Phobius"/>
    </source>
</evidence>
<feature type="transmembrane region" description="Helical" evidence="1">
    <location>
        <begin position="12"/>
        <end position="31"/>
    </location>
</feature>
<dbReference type="Gene3D" id="1.25.40.10">
    <property type="entry name" value="Tetratricopeptide repeat domain"/>
    <property type="match status" value="1"/>
</dbReference>
<dbReference type="Gene3D" id="2.60.40.1120">
    <property type="entry name" value="Carboxypeptidase-like, regulatory domain"/>
    <property type="match status" value="1"/>
</dbReference>
<keyword evidence="1" id="KW-0812">Transmembrane</keyword>
<organism evidence="2 3">
    <name type="scientific">Oceanobacillus luteolus</name>
    <dbReference type="NCBI Taxonomy" id="1274358"/>
    <lineage>
        <taxon>Bacteria</taxon>
        <taxon>Bacillati</taxon>
        <taxon>Bacillota</taxon>
        <taxon>Bacilli</taxon>
        <taxon>Bacillales</taxon>
        <taxon>Bacillaceae</taxon>
        <taxon>Oceanobacillus</taxon>
    </lineage>
</organism>
<dbReference type="Gene3D" id="2.60.40.10">
    <property type="entry name" value="Immunoglobulins"/>
    <property type="match status" value="1"/>
</dbReference>
<reference evidence="3" key="1">
    <citation type="journal article" date="2019" name="Int. J. Syst. Evol. Microbiol.">
        <title>The Global Catalogue of Microorganisms (GCM) 10K type strain sequencing project: providing services to taxonomists for standard genome sequencing and annotation.</title>
        <authorList>
            <consortium name="The Broad Institute Genomics Platform"/>
            <consortium name="The Broad Institute Genome Sequencing Center for Infectious Disease"/>
            <person name="Wu L."/>
            <person name="Ma J."/>
        </authorList>
    </citation>
    <scope>NUCLEOTIDE SEQUENCE [LARGE SCALE GENOMIC DNA]</scope>
    <source>
        <strain evidence="3">CGMCC 1.12376</strain>
    </source>
</reference>
<dbReference type="RefSeq" id="WP_251511379.1">
    <property type="nucleotide sequence ID" value="NZ_JAMBON010000002.1"/>
</dbReference>